<evidence type="ECO:0008006" key="3">
    <source>
        <dbReference type="Google" id="ProtNLM"/>
    </source>
</evidence>
<comment type="caution">
    <text evidence="1">The sequence shown here is derived from an EMBL/GenBank/DDBJ whole genome shotgun (WGS) entry which is preliminary data.</text>
</comment>
<proteinExistence type="predicted"/>
<dbReference type="VEuPathDB" id="FungiDB:RhiirFUN_001903"/>
<keyword evidence="2" id="KW-1185">Reference proteome</keyword>
<sequence>MEDYNDIDTKALAYAQRREGRCLGKVSPNTYLWSCKKGYQWEAPYKNMKQNYRWCNICLNGLHLDGYNEELGLAFEYSGQMDLDAQIWRDWKKKALCYREGVILITIPYCVVDLETFIRSALYTFGYLPIPT</sequence>
<reference evidence="1 2" key="1">
    <citation type="submission" date="2015-10" db="EMBL/GenBank/DDBJ databases">
        <title>Genome analyses suggest a sexual origin of heterokaryosis in a supposedly ancient asexual fungus.</title>
        <authorList>
            <person name="Ropars J."/>
            <person name="Sedzielewska K."/>
            <person name="Noel J."/>
            <person name="Charron P."/>
            <person name="Farinelli L."/>
            <person name="Marton T."/>
            <person name="Kruger M."/>
            <person name="Pelin A."/>
            <person name="Brachmann A."/>
            <person name="Corradi N."/>
        </authorList>
    </citation>
    <scope>NUCLEOTIDE SEQUENCE [LARGE SCALE GENOMIC DNA]</scope>
    <source>
        <strain evidence="1 2">A4</strain>
    </source>
</reference>
<dbReference type="EMBL" id="LLXI01000281">
    <property type="protein sequence ID" value="PKY43875.1"/>
    <property type="molecule type" value="Genomic_DNA"/>
</dbReference>
<name>A0A2I1GB57_9GLOM</name>
<gene>
    <name evidence="1" type="ORF">RhiirA4_457970</name>
</gene>
<organism evidence="1 2">
    <name type="scientific">Rhizophagus irregularis</name>
    <dbReference type="NCBI Taxonomy" id="588596"/>
    <lineage>
        <taxon>Eukaryota</taxon>
        <taxon>Fungi</taxon>
        <taxon>Fungi incertae sedis</taxon>
        <taxon>Mucoromycota</taxon>
        <taxon>Glomeromycotina</taxon>
        <taxon>Glomeromycetes</taxon>
        <taxon>Glomerales</taxon>
        <taxon>Glomeraceae</taxon>
        <taxon>Rhizophagus</taxon>
    </lineage>
</organism>
<dbReference type="VEuPathDB" id="FungiDB:RhiirA1_479407"/>
<protein>
    <recommendedName>
        <fullName evidence="3">Zinc-ribbon domain-containing protein</fullName>
    </recommendedName>
</protein>
<dbReference type="AlphaFoldDB" id="A0A2I1GB57"/>
<evidence type="ECO:0000313" key="2">
    <source>
        <dbReference type="Proteomes" id="UP000234323"/>
    </source>
</evidence>
<evidence type="ECO:0000313" key="1">
    <source>
        <dbReference type="EMBL" id="PKY43875.1"/>
    </source>
</evidence>
<accession>A0A2I1GB57</accession>
<dbReference type="VEuPathDB" id="FungiDB:FUN_014311"/>
<dbReference type="Proteomes" id="UP000234323">
    <property type="component" value="Unassembled WGS sequence"/>
</dbReference>